<dbReference type="Pfam" id="PF00400">
    <property type="entry name" value="WD40"/>
    <property type="match status" value="3"/>
</dbReference>
<dbReference type="GO" id="GO:0005737">
    <property type="term" value="C:cytoplasm"/>
    <property type="evidence" value="ECO:0007669"/>
    <property type="project" value="UniProtKB-SubCell"/>
</dbReference>
<dbReference type="PANTHER" id="PTHR22842:SF3">
    <property type="entry name" value="WD REPEAT DOMAIN-CONTAINING PROTEIN 83"/>
    <property type="match status" value="1"/>
</dbReference>
<dbReference type="AlphaFoldDB" id="A0ABD2HYN6"/>
<protein>
    <recommendedName>
        <fullName evidence="4">WD repeat domain-containing protein 83</fullName>
    </recommendedName>
    <alternativeName>
        <fullName evidence="5">Mitogen-activated protein kinase organizer 1</fullName>
    </alternativeName>
</protein>
<proteinExistence type="inferred from homology"/>
<dbReference type="SMART" id="SM00320">
    <property type="entry name" value="WD40"/>
    <property type="match status" value="4"/>
</dbReference>
<dbReference type="InterPro" id="IPR015943">
    <property type="entry name" value="WD40/YVTN_repeat-like_dom_sf"/>
</dbReference>
<dbReference type="InterPro" id="IPR001680">
    <property type="entry name" value="WD40_rpt"/>
</dbReference>
<evidence type="ECO:0000256" key="2">
    <source>
        <dbReference type="ARBA" id="ARBA00022490"/>
    </source>
</evidence>
<keyword evidence="7" id="KW-1185">Reference proteome</keyword>
<accession>A0ABD2HYN6</accession>
<comment type="subcellular location">
    <subcellularLocation>
        <location evidence="1">Cytoplasm</location>
    </subcellularLocation>
</comment>
<evidence type="ECO:0000256" key="4">
    <source>
        <dbReference type="ARBA" id="ARBA00040453"/>
    </source>
</evidence>
<dbReference type="Gene3D" id="2.130.10.10">
    <property type="entry name" value="YVTN repeat-like/Quinoprotein amine dehydrogenase"/>
    <property type="match status" value="1"/>
</dbReference>
<comment type="similarity">
    <text evidence="3">Belongs to the WD repeat MORG1 family.</text>
</comment>
<organism evidence="6 7">
    <name type="scientific">Heterodera trifolii</name>
    <dbReference type="NCBI Taxonomy" id="157864"/>
    <lineage>
        <taxon>Eukaryota</taxon>
        <taxon>Metazoa</taxon>
        <taxon>Ecdysozoa</taxon>
        <taxon>Nematoda</taxon>
        <taxon>Chromadorea</taxon>
        <taxon>Rhabditida</taxon>
        <taxon>Tylenchina</taxon>
        <taxon>Tylenchomorpha</taxon>
        <taxon>Tylenchoidea</taxon>
        <taxon>Heteroderidae</taxon>
        <taxon>Heteroderinae</taxon>
        <taxon>Heterodera</taxon>
    </lineage>
</organism>
<keyword evidence="2" id="KW-0963">Cytoplasm</keyword>
<reference evidence="6 7" key="1">
    <citation type="submission" date="2024-10" db="EMBL/GenBank/DDBJ databases">
        <authorList>
            <person name="Kim D."/>
        </authorList>
    </citation>
    <scope>NUCLEOTIDE SEQUENCE [LARGE SCALE GENOMIC DNA]</scope>
    <source>
        <strain evidence="6">BH-2024</strain>
    </source>
</reference>
<dbReference type="InterPro" id="IPR036322">
    <property type="entry name" value="WD40_repeat_dom_sf"/>
</dbReference>
<dbReference type="PANTHER" id="PTHR22842">
    <property type="entry name" value="WD40 REPEAT PROTEIN"/>
    <property type="match status" value="1"/>
</dbReference>
<evidence type="ECO:0000256" key="5">
    <source>
        <dbReference type="ARBA" id="ARBA00042222"/>
    </source>
</evidence>
<evidence type="ECO:0000256" key="1">
    <source>
        <dbReference type="ARBA" id="ARBA00004496"/>
    </source>
</evidence>
<comment type="caution">
    <text evidence="6">The sequence shown here is derived from an EMBL/GenBank/DDBJ whole genome shotgun (WGS) entry which is preliminary data.</text>
</comment>
<dbReference type="Proteomes" id="UP001620626">
    <property type="component" value="Unassembled WGS sequence"/>
</dbReference>
<evidence type="ECO:0000313" key="6">
    <source>
        <dbReference type="EMBL" id="KAL3070090.1"/>
    </source>
</evidence>
<dbReference type="EMBL" id="JBICBT010001385">
    <property type="protein sequence ID" value="KAL3070090.1"/>
    <property type="molecule type" value="Genomic_DNA"/>
</dbReference>
<dbReference type="InterPro" id="IPR051980">
    <property type="entry name" value="WD_repeat_MORG1"/>
</dbReference>
<evidence type="ECO:0000256" key="3">
    <source>
        <dbReference type="ARBA" id="ARBA00038145"/>
    </source>
</evidence>
<gene>
    <name evidence="6" type="ORF">niasHT_036631</name>
</gene>
<sequence>MTPFFIQLVHLPWLWNPYRRVHLKTYSGLGQEVLDVAGSSDNSLILAGGRDKQPTVFDVESGKMVKRWQSHGGAVNAVAFNEDSSVAILAGQDGLVCCHDVRSRGPPIQVLDEARDGVLCLDANASEIVTGSADGNVRLYDLREGRLFIDYMKDSVISVHLTADNQCFFVASMGGTIRLIEKTNGQLLADKSAIAEKGTKLSNSTMKWSAASGWSQICEFAVHTSLQTMPFVSGTRKIVFVAKSGNSGKRFEMDVNNDHYFFYF</sequence>
<dbReference type="SUPFAM" id="SSF50978">
    <property type="entry name" value="WD40 repeat-like"/>
    <property type="match status" value="1"/>
</dbReference>
<evidence type="ECO:0000313" key="7">
    <source>
        <dbReference type="Proteomes" id="UP001620626"/>
    </source>
</evidence>
<name>A0ABD2HYN6_9BILA</name>